<feature type="compositionally biased region" description="Basic and acidic residues" evidence="6">
    <location>
        <begin position="151"/>
        <end position="162"/>
    </location>
</feature>
<feature type="domain" description="BHLH" evidence="7">
    <location>
        <begin position="192"/>
        <end position="241"/>
    </location>
</feature>
<dbReference type="GO" id="GO:0046983">
    <property type="term" value="F:protein dimerization activity"/>
    <property type="evidence" value="ECO:0007669"/>
    <property type="project" value="InterPro"/>
</dbReference>
<feature type="region of interest" description="Disordered" evidence="6">
    <location>
        <begin position="133"/>
        <end position="204"/>
    </location>
</feature>
<evidence type="ECO:0000259" key="7">
    <source>
        <dbReference type="PROSITE" id="PS50888"/>
    </source>
</evidence>
<keyword evidence="11" id="KW-1185">Reference proteome</keyword>
<reference evidence="9 11" key="1">
    <citation type="journal article" date="2011" name="Nature">
        <title>The Medicago genome provides insight into the evolution of rhizobial symbioses.</title>
        <authorList>
            <person name="Young N.D."/>
            <person name="Debelle F."/>
            <person name="Oldroyd G.E."/>
            <person name="Geurts R."/>
            <person name="Cannon S.B."/>
            <person name="Udvardi M.K."/>
            <person name="Benedito V.A."/>
            <person name="Mayer K.F."/>
            <person name="Gouzy J."/>
            <person name="Schoof H."/>
            <person name="Van de Peer Y."/>
            <person name="Proost S."/>
            <person name="Cook D.R."/>
            <person name="Meyers B.C."/>
            <person name="Spannagl M."/>
            <person name="Cheung F."/>
            <person name="De Mita S."/>
            <person name="Krishnakumar V."/>
            <person name="Gundlach H."/>
            <person name="Zhou S."/>
            <person name="Mudge J."/>
            <person name="Bharti A.K."/>
            <person name="Murray J.D."/>
            <person name="Naoumkina M.A."/>
            <person name="Rosen B."/>
            <person name="Silverstein K.A."/>
            <person name="Tang H."/>
            <person name="Rombauts S."/>
            <person name="Zhao P.X."/>
            <person name="Zhou P."/>
            <person name="Barbe V."/>
            <person name="Bardou P."/>
            <person name="Bechner M."/>
            <person name="Bellec A."/>
            <person name="Berger A."/>
            <person name="Berges H."/>
            <person name="Bidwell S."/>
            <person name="Bisseling T."/>
            <person name="Choisne N."/>
            <person name="Couloux A."/>
            <person name="Denny R."/>
            <person name="Deshpande S."/>
            <person name="Dai X."/>
            <person name="Doyle J.J."/>
            <person name="Dudez A.M."/>
            <person name="Farmer A.D."/>
            <person name="Fouteau S."/>
            <person name="Franken C."/>
            <person name="Gibelin C."/>
            <person name="Gish J."/>
            <person name="Goldstein S."/>
            <person name="Gonzalez A.J."/>
            <person name="Green P.J."/>
            <person name="Hallab A."/>
            <person name="Hartog M."/>
            <person name="Hua A."/>
            <person name="Humphray S.J."/>
            <person name="Jeong D.H."/>
            <person name="Jing Y."/>
            <person name="Jocker A."/>
            <person name="Kenton S.M."/>
            <person name="Kim D.J."/>
            <person name="Klee K."/>
            <person name="Lai H."/>
            <person name="Lang C."/>
            <person name="Lin S."/>
            <person name="Macmil S.L."/>
            <person name="Magdelenat G."/>
            <person name="Matthews L."/>
            <person name="McCorrison J."/>
            <person name="Monaghan E.L."/>
            <person name="Mun J.H."/>
            <person name="Najar F.Z."/>
            <person name="Nicholson C."/>
            <person name="Noirot C."/>
            <person name="O'Bleness M."/>
            <person name="Paule C.R."/>
            <person name="Poulain J."/>
            <person name="Prion F."/>
            <person name="Qin B."/>
            <person name="Qu C."/>
            <person name="Retzel E.F."/>
            <person name="Riddle C."/>
            <person name="Sallet E."/>
            <person name="Samain S."/>
            <person name="Samson N."/>
            <person name="Sanders I."/>
            <person name="Saurat O."/>
            <person name="Scarpelli C."/>
            <person name="Schiex T."/>
            <person name="Segurens B."/>
            <person name="Severin A.J."/>
            <person name="Sherrier D.J."/>
            <person name="Shi R."/>
            <person name="Sims S."/>
            <person name="Singer S.R."/>
            <person name="Sinharoy S."/>
            <person name="Sterck L."/>
            <person name="Viollet A."/>
            <person name="Wang B.B."/>
            <person name="Wang K."/>
            <person name="Wang M."/>
            <person name="Wang X."/>
            <person name="Warfsmann J."/>
            <person name="Weissenbach J."/>
            <person name="White D.D."/>
            <person name="White J.D."/>
            <person name="Wiley G.B."/>
            <person name="Wincker P."/>
            <person name="Xing Y."/>
            <person name="Yang L."/>
            <person name="Yao Z."/>
            <person name="Ying F."/>
            <person name="Zhai J."/>
            <person name="Zhou L."/>
            <person name="Zuber A."/>
            <person name="Denarie J."/>
            <person name="Dixon R.A."/>
            <person name="May G.D."/>
            <person name="Schwartz D.C."/>
            <person name="Rogers J."/>
            <person name="Quetier F."/>
            <person name="Town C.D."/>
            <person name="Roe B.A."/>
        </authorList>
    </citation>
    <scope>NUCLEOTIDE SEQUENCE [LARGE SCALE GENOMIC DNA]</scope>
    <source>
        <strain evidence="9">A17</strain>
        <strain evidence="10 11">cv. Jemalong A17</strain>
    </source>
</reference>
<evidence type="ECO:0000256" key="4">
    <source>
        <dbReference type="ARBA" id="ARBA00023242"/>
    </source>
</evidence>
<dbReference type="SUPFAM" id="SSF47459">
    <property type="entry name" value="HLH, helix-loop-helix DNA-binding domain"/>
    <property type="match status" value="1"/>
</dbReference>
<keyword evidence="5" id="KW-0175">Coiled coil</keyword>
<dbReference type="Pfam" id="PF00010">
    <property type="entry name" value="HLH"/>
    <property type="match status" value="1"/>
</dbReference>
<gene>
    <name evidence="9" type="ordered locus">MTR_3g030700</name>
</gene>
<dbReference type="GO" id="GO:0003700">
    <property type="term" value="F:DNA-binding transcription factor activity"/>
    <property type="evidence" value="ECO:0000318"/>
    <property type="project" value="GO_Central"/>
</dbReference>
<dbReference type="PANTHER" id="PTHR31945:SF129">
    <property type="entry name" value="TRANSCRIPTION FACTOR SCREAM2"/>
    <property type="match status" value="1"/>
</dbReference>
<dbReference type="GO" id="GO:0005634">
    <property type="term" value="C:nucleus"/>
    <property type="evidence" value="ECO:0000318"/>
    <property type="project" value="GO_Central"/>
</dbReference>
<dbReference type="GO" id="GO:0043565">
    <property type="term" value="F:sequence-specific DNA binding"/>
    <property type="evidence" value="ECO:0000318"/>
    <property type="project" value="GO_Central"/>
</dbReference>
<dbReference type="AlphaFoldDB" id="G7IWT3"/>
<dbReference type="InterPro" id="IPR051358">
    <property type="entry name" value="TF_AMS/ICE1/BHLH6-like"/>
</dbReference>
<keyword evidence="4" id="KW-0539">Nucleus</keyword>
<feature type="compositionally biased region" description="Polar residues" evidence="6">
    <location>
        <begin position="163"/>
        <end position="172"/>
    </location>
</feature>
<dbReference type="InterPro" id="IPR011598">
    <property type="entry name" value="bHLH_dom"/>
</dbReference>
<keyword evidence="3" id="KW-0804">Transcription</keyword>
<dbReference type="HOGENOM" id="CLU_035660_5_0_1"/>
<evidence type="ECO:0000313" key="10">
    <source>
        <dbReference type="EnsemblPlants" id="AES69496"/>
    </source>
</evidence>
<dbReference type="CDD" id="cd04873">
    <property type="entry name" value="ACT_UUR-ACR-like"/>
    <property type="match status" value="1"/>
</dbReference>
<dbReference type="Gene3D" id="4.10.280.10">
    <property type="entry name" value="Helix-loop-helix DNA-binding domain"/>
    <property type="match status" value="1"/>
</dbReference>
<organism evidence="9 11">
    <name type="scientific">Medicago truncatula</name>
    <name type="common">Barrel medic</name>
    <name type="synonym">Medicago tribuloides</name>
    <dbReference type="NCBI Taxonomy" id="3880"/>
    <lineage>
        <taxon>Eukaryota</taxon>
        <taxon>Viridiplantae</taxon>
        <taxon>Streptophyta</taxon>
        <taxon>Embryophyta</taxon>
        <taxon>Tracheophyta</taxon>
        <taxon>Spermatophyta</taxon>
        <taxon>Magnoliopsida</taxon>
        <taxon>eudicotyledons</taxon>
        <taxon>Gunneridae</taxon>
        <taxon>Pentapetalae</taxon>
        <taxon>rosids</taxon>
        <taxon>fabids</taxon>
        <taxon>Fabales</taxon>
        <taxon>Fabaceae</taxon>
        <taxon>Papilionoideae</taxon>
        <taxon>50 kb inversion clade</taxon>
        <taxon>NPAAA clade</taxon>
        <taxon>Hologalegina</taxon>
        <taxon>IRL clade</taxon>
        <taxon>Trifolieae</taxon>
        <taxon>Medicago</taxon>
    </lineage>
</organism>
<dbReference type="STRING" id="3880.G7IWT3"/>
<evidence type="ECO:0000256" key="3">
    <source>
        <dbReference type="ARBA" id="ARBA00023163"/>
    </source>
</evidence>
<evidence type="ECO:0000313" key="9">
    <source>
        <dbReference type="EMBL" id="AES69496.2"/>
    </source>
</evidence>
<evidence type="ECO:0000259" key="8">
    <source>
        <dbReference type="PROSITE" id="PS51671"/>
    </source>
</evidence>
<evidence type="ECO:0000256" key="1">
    <source>
        <dbReference type="ARBA" id="ARBA00004123"/>
    </source>
</evidence>
<feature type="domain" description="ACT" evidence="8">
    <location>
        <begin position="306"/>
        <end position="375"/>
    </location>
</feature>
<dbReference type="PaxDb" id="3880-AES69496"/>
<keyword evidence="9" id="KW-0238">DNA-binding</keyword>
<dbReference type="EnsemblPlants" id="AES69496">
    <property type="protein sequence ID" value="AES69496"/>
    <property type="gene ID" value="MTR_3g030700"/>
</dbReference>
<dbReference type="GO" id="GO:0006355">
    <property type="term" value="P:regulation of DNA-templated transcription"/>
    <property type="evidence" value="ECO:0000318"/>
    <property type="project" value="GO_Central"/>
</dbReference>
<comment type="subcellular location">
    <subcellularLocation>
        <location evidence="1">Nucleus</location>
    </subcellularLocation>
</comment>
<proteinExistence type="predicted"/>
<keyword evidence="2" id="KW-0805">Transcription regulation</keyword>
<evidence type="ECO:0000256" key="2">
    <source>
        <dbReference type="ARBA" id="ARBA00023015"/>
    </source>
</evidence>
<dbReference type="InterPro" id="IPR036638">
    <property type="entry name" value="HLH_DNA-bd_sf"/>
</dbReference>
<name>G7IWT3_MEDTR</name>
<reference evidence="10" key="3">
    <citation type="submission" date="2015-04" db="UniProtKB">
        <authorList>
            <consortium name="EnsemblPlants"/>
        </authorList>
    </citation>
    <scope>IDENTIFICATION</scope>
    <source>
        <strain evidence="10">cv. Jemalong A17</strain>
    </source>
</reference>
<dbReference type="Proteomes" id="UP000002051">
    <property type="component" value="Chromosome 3"/>
</dbReference>
<accession>A0A0C3VDQ2</accession>
<dbReference type="PANTHER" id="PTHR31945">
    <property type="entry name" value="TRANSCRIPTION FACTOR SCREAM2-RELATED"/>
    <property type="match status" value="1"/>
</dbReference>
<reference evidence="9 11" key="2">
    <citation type="journal article" date="2014" name="BMC Genomics">
        <title>An improved genome release (version Mt4.0) for the model legume Medicago truncatula.</title>
        <authorList>
            <person name="Tang H."/>
            <person name="Krishnakumar V."/>
            <person name="Bidwell S."/>
            <person name="Rosen B."/>
            <person name="Chan A."/>
            <person name="Zhou S."/>
            <person name="Gentzbittel L."/>
            <person name="Childs K.L."/>
            <person name="Yandell M."/>
            <person name="Gundlach H."/>
            <person name="Mayer K.F."/>
            <person name="Schwartz D.C."/>
            <person name="Town C.D."/>
        </authorList>
    </citation>
    <scope>GENOME REANNOTATION</scope>
    <source>
        <strain evidence="10 11">cv. Jemalong A17</strain>
    </source>
</reference>
<dbReference type="InterPro" id="IPR002912">
    <property type="entry name" value="ACT_dom"/>
</dbReference>
<protein>
    <submittedName>
        <fullName evidence="9">Helix loop helix DNA-binding domain protein</fullName>
    </submittedName>
</protein>
<dbReference type="EMBL" id="CM001219">
    <property type="protein sequence ID" value="AES69496.2"/>
    <property type="molecule type" value="Genomic_DNA"/>
</dbReference>
<feature type="compositionally biased region" description="Basic and acidic residues" evidence="6">
    <location>
        <begin position="183"/>
        <end position="194"/>
    </location>
</feature>
<dbReference type="OrthoDB" id="551431at2759"/>
<dbReference type="Pfam" id="PF22754">
    <property type="entry name" value="bHLH-TF_ACT-like_plant"/>
    <property type="match status" value="1"/>
</dbReference>
<dbReference type="PROSITE" id="PS51671">
    <property type="entry name" value="ACT"/>
    <property type="match status" value="1"/>
</dbReference>
<evidence type="ECO:0000256" key="6">
    <source>
        <dbReference type="SAM" id="MobiDB-lite"/>
    </source>
</evidence>
<feature type="coiled-coil region" evidence="5">
    <location>
        <begin position="231"/>
        <end position="258"/>
    </location>
</feature>
<dbReference type="eggNOG" id="ENOG502QQ2A">
    <property type="taxonomic scope" value="Eukaryota"/>
</dbReference>
<dbReference type="SMART" id="SM00353">
    <property type="entry name" value="HLH"/>
    <property type="match status" value="1"/>
</dbReference>
<evidence type="ECO:0000313" key="11">
    <source>
        <dbReference type="Proteomes" id="UP000002051"/>
    </source>
</evidence>
<accession>G7IWT3</accession>
<evidence type="ECO:0000256" key="5">
    <source>
        <dbReference type="SAM" id="Coils"/>
    </source>
</evidence>
<sequence>MEEDMAPWLKPQIEEEWYMNSIPPHTEELIPNLQNHTQQQNNVGPSDPNTSVFKHHLGSSFSLPSPKSNFSNLLNINDNININGSTTNNKNDNNNPFGSVFNLESQGFSQTPLSIPRLTLTWLNGFEKKMRKDENGEVEKGLNYNSNESVDAGKMRNHEKNADNNYNSNTIIDNFDDENCVSEGDRKGKKKENPSKSLIAERKRRKKLKNNMHKLRSVVPKISKMDKVSILGDAVDYLKELKQQINDLQSEIKSSSHKSFMPLPMTSTMSTLPVQLKEQLFQNNVSSLKNQPAKVEVRVKEGGIVNIHITCASKPGVLVSTMMALDSLGLDVHQANISCFNDFSLDVFKVEQHNKDQELAPGKIKAVLLKALDSH</sequence>
<dbReference type="InterPro" id="IPR054502">
    <property type="entry name" value="bHLH-TF_ACT-like_plant"/>
</dbReference>
<dbReference type="PROSITE" id="PS50888">
    <property type="entry name" value="BHLH"/>
    <property type="match status" value="1"/>
</dbReference>